<evidence type="ECO:0000256" key="3">
    <source>
        <dbReference type="ARBA" id="ARBA00022691"/>
    </source>
</evidence>
<feature type="domain" description="Protein arginine N-methyltransferase" evidence="4">
    <location>
        <begin position="85"/>
        <end position="130"/>
    </location>
</feature>
<evidence type="ECO:0000256" key="1">
    <source>
        <dbReference type="ARBA" id="ARBA00022603"/>
    </source>
</evidence>
<dbReference type="InterPro" id="IPR029063">
    <property type="entry name" value="SAM-dependent_MTases_sf"/>
</dbReference>
<dbReference type="Gene3D" id="2.70.160.11">
    <property type="entry name" value="Hnrnp arginine n-methyltransferase1"/>
    <property type="match status" value="2"/>
</dbReference>
<sequence>MVEEAEECAVYSQRPESFFSAPGADTREDSVSVGPSSLVGLRWENVYGFDMSCIRNVAIKEPLVDLVDPKQVVTNACLLKNVCVVKEAPDAASTHWKQTVFYLEDYLTVKKGEEIFGSIAVRPNEKNVQEDGDPFSCCFLKTISELSTRGKQELQRTSCGVKGQTWTLLSQGCTALKLSSTVTSYITTTPSALRKNCLVMLRYLCQ</sequence>
<evidence type="ECO:0000313" key="6">
    <source>
        <dbReference type="Proteomes" id="UP000314294"/>
    </source>
</evidence>
<dbReference type="PANTHER" id="PTHR11006">
    <property type="entry name" value="PROTEIN ARGININE N-METHYLTRANSFERASE"/>
    <property type="match status" value="1"/>
</dbReference>
<dbReference type="InterPro" id="IPR055135">
    <property type="entry name" value="PRMT_dom"/>
</dbReference>
<feature type="domain" description="Protein arginine N-methyltransferase" evidence="4">
    <location>
        <begin position="42"/>
        <end position="82"/>
    </location>
</feature>
<reference evidence="5 6" key="1">
    <citation type="submission" date="2019-03" db="EMBL/GenBank/DDBJ databases">
        <title>First draft genome of Liparis tanakae, snailfish: a comprehensive survey of snailfish specific genes.</title>
        <authorList>
            <person name="Kim W."/>
            <person name="Song I."/>
            <person name="Jeong J.-H."/>
            <person name="Kim D."/>
            <person name="Kim S."/>
            <person name="Ryu S."/>
            <person name="Song J.Y."/>
            <person name="Lee S.K."/>
        </authorList>
    </citation>
    <scope>NUCLEOTIDE SEQUENCE [LARGE SCALE GENOMIC DNA]</scope>
    <source>
        <tissue evidence="5">Muscle</tissue>
    </source>
</reference>
<organism evidence="5 6">
    <name type="scientific">Liparis tanakae</name>
    <name type="common">Tanaka's snailfish</name>
    <dbReference type="NCBI Taxonomy" id="230148"/>
    <lineage>
        <taxon>Eukaryota</taxon>
        <taxon>Metazoa</taxon>
        <taxon>Chordata</taxon>
        <taxon>Craniata</taxon>
        <taxon>Vertebrata</taxon>
        <taxon>Euteleostomi</taxon>
        <taxon>Actinopterygii</taxon>
        <taxon>Neopterygii</taxon>
        <taxon>Teleostei</taxon>
        <taxon>Neoteleostei</taxon>
        <taxon>Acanthomorphata</taxon>
        <taxon>Eupercaria</taxon>
        <taxon>Perciformes</taxon>
        <taxon>Cottioidei</taxon>
        <taxon>Cottales</taxon>
        <taxon>Liparidae</taxon>
        <taxon>Liparis</taxon>
    </lineage>
</organism>
<dbReference type="GO" id="GO:0032259">
    <property type="term" value="P:methylation"/>
    <property type="evidence" value="ECO:0007669"/>
    <property type="project" value="UniProtKB-KW"/>
</dbReference>
<dbReference type="GO" id="GO:0035241">
    <property type="term" value="F:protein-arginine omega-N monomethyltransferase activity"/>
    <property type="evidence" value="ECO:0007669"/>
    <property type="project" value="TreeGrafter"/>
</dbReference>
<name>A0A4Z2GUF7_9TELE</name>
<evidence type="ECO:0000259" key="4">
    <source>
        <dbReference type="Pfam" id="PF22528"/>
    </source>
</evidence>
<accession>A0A4Z2GUF7</accession>
<protein>
    <submittedName>
        <fullName evidence="5">Protein arginine N-methyltransferase 8</fullName>
    </submittedName>
</protein>
<dbReference type="SUPFAM" id="SSF53335">
    <property type="entry name" value="S-adenosyl-L-methionine-dependent methyltransferases"/>
    <property type="match status" value="1"/>
</dbReference>
<dbReference type="Pfam" id="PF22528">
    <property type="entry name" value="PRMT_C"/>
    <property type="match status" value="2"/>
</dbReference>
<dbReference type="GO" id="GO:0035242">
    <property type="term" value="F:protein-arginine omega-N asymmetric methyltransferase activity"/>
    <property type="evidence" value="ECO:0007669"/>
    <property type="project" value="TreeGrafter"/>
</dbReference>
<keyword evidence="1 5" id="KW-0489">Methyltransferase</keyword>
<dbReference type="GO" id="GO:0042054">
    <property type="term" value="F:histone methyltransferase activity"/>
    <property type="evidence" value="ECO:0007669"/>
    <property type="project" value="TreeGrafter"/>
</dbReference>
<dbReference type="PANTHER" id="PTHR11006:SF47">
    <property type="entry name" value="PROTEIN ARGININE N-METHYLTRANSFERASE 8"/>
    <property type="match status" value="1"/>
</dbReference>
<keyword evidence="6" id="KW-1185">Reference proteome</keyword>
<gene>
    <name evidence="5" type="primary">Prmt8</name>
    <name evidence="5" type="ORF">EYF80_033419</name>
</gene>
<dbReference type="GO" id="GO:0005886">
    <property type="term" value="C:plasma membrane"/>
    <property type="evidence" value="ECO:0007669"/>
    <property type="project" value="TreeGrafter"/>
</dbReference>
<keyword evidence="3" id="KW-0949">S-adenosyl-L-methionine</keyword>
<evidence type="ECO:0000313" key="5">
    <source>
        <dbReference type="EMBL" id="TNN56383.1"/>
    </source>
</evidence>
<proteinExistence type="predicted"/>
<evidence type="ECO:0000256" key="2">
    <source>
        <dbReference type="ARBA" id="ARBA00022679"/>
    </source>
</evidence>
<dbReference type="OrthoDB" id="7848332at2759"/>
<dbReference type="EMBL" id="SRLO01000430">
    <property type="protein sequence ID" value="TNN56383.1"/>
    <property type="molecule type" value="Genomic_DNA"/>
</dbReference>
<dbReference type="InterPro" id="IPR025799">
    <property type="entry name" value="Arg_MeTrfase"/>
</dbReference>
<comment type="caution">
    <text evidence="5">The sequence shown here is derived from an EMBL/GenBank/DDBJ whole genome shotgun (WGS) entry which is preliminary data.</text>
</comment>
<dbReference type="AlphaFoldDB" id="A0A4Z2GUF7"/>
<dbReference type="Proteomes" id="UP000314294">
    <property type="component" value="Unassembled WGS sequence"/>
</dbReference>
<keyword evidence="2 5" id="KW-0808">Transferase</keyword>